<dbReference type="Proteomes" id="UP000198553">
    <property type="component" value="Unassembled WGS sequence"/>
</dbReference>
<dbReference type="Gene3D" id="1.10.287.2170">
    <property type="match status" value="1"/>
</dbReference>
<dbReference type="AlphaFoldDB" id="A0A1H8D4U9"/>
<accession>A0A1H8D4U9</accession>
<proteinExistence type="predicted"/>
<sequence length="66" mass="7454">MTIHVLDEQSDEKSVQEELVDDLMAIIASFSGRLYGIRSHKNELLQTKVKGVIADVTNLPNKTKER</sequence>
<evidence type="ECO:0000313" key="1">
    <source>
        <dbReference type="EMBL" id="SEN01638.1"/>
    </source>
</evidence>
<dbReference type="STRING" id="930146.SAMN05192533_10856"/>
<evidence type="ECO:0008006" key="3">
    <source>
        <dbReference type="Google" id="ProtNLM"/>
    </source>
</evidence>
<protein>
    <recommendedName>
        <fullName evidence="3">Resolvase, N terminal domain</fullName>
    </recommendedName>
</protein>
<name>A0A1H8D4U9_9BACI</name>
<dbReference type="EMBL" id="FOBW01000008">
    <property type="protein sequence ID" value="SEN01638.1"/>
    <property type="molecule type" value="Genomic_DNA"/>
</dbReference>
<organism evidence="1 2">
    <name type="scientific">Mesobacillus persicus</name>
    <dbReference type="NCBI Taxonomy" id="930146"/>
    <lineage>
        <taxon>Bacteria</taxon>
        <taxon>Bacillati</taxon>
        <taxon>Bacillota</taxon>
        <taxon>Bacilli</taxon>
        <taxon>Bacillales</taxon>
        <taxon>Bacillaceae</taxon>
        <taxon>Mesobacillus</taxon>
    </lineage>
</organism>
<evidence type="ECO:0000313" key="2">
    <source>
        <dbReference type="Proteomes" id="UP000198553"/>
    </source>
</evidence>
<dbReference type="RefSeq" id="WP_211482068.1">
    <property type="nucleotide sequence ID" value="NZ_FOBW01000008.1"/>
</dbReference>
<keyword evidence="2" id="KW-1185">Reference proteome</keyword>
<reference evidence="2" key="1">
    <citation type="submission" date="2016-10" db="EMBL/GenBank/DDBJ databases">
        <authorList>
            <person name="Varghese N."/>
            <person name="Submissions S."/>
        </authorList>
    </citation>
    <scope>NUCLEOTIDE SEQUENCE [LARGE SCALE GENOMIC DNA]</scope>
    <source>
        <strain evidence="2">B48,IBRC-M 10115,DSM 25386,CECT 8001</strain>
    </source>
</reference>
<gene>
    <name evidence="1" type="ORF">SAMN05192533_10856</name>
</gene>